<feature type="region of interest" description="Disordered" evidence="1">
    <location>
        <begin position="1"/>
        <end position="28"/>
    </location>
</feature>
<organism evidence="2 3">
    <name type="scientific">Temnothorax longispinosus</name>
    <dbReference type="NCBI Taxonomy" id="300112"/>
    <lineage>
        <taxon>Eukaryota</taxon>
        <taxon>Metazoa</taxon>
        <taxon>Ecdysozoa</taxon>
        <taxon>Arthropoda</taxon>
        <taxon>Hexapoda</taxon>
        <taxon>Insecta</taxon>
        <taxon>Pterygota</taxon>
        <taxon>Neoptera</taxon>
        <taxon>Endopterygota</taxon>
        <taxon>Hymenoptera</taxon>
        <taxon>Apocrita</taxon>
        <taxon>Aculeata</taxon>
        <taxon>Formicoidea</taxon>
        <taxon>Formicidae</taxon>
        <taxon>Myrmicinae</taxon>
        <taxon>Temnothorax</taxon>
    </lineage>
</organism>
<sequence>MAQKVKPVRGADADSVARTVHGPVNGDLNTCPKSLDEWKVFPGERQVVPAPLRTPTIGANSDGAIVIQETARWITIDGK</sequence>
<keyword evidence="3" id="KW-1185">Reference proteome</keyword>
<gene>
    <name evidence="2" type="ORF">DBV15_00003</name>
</gene>
<evidence type="ECO:0000256" key="1">
    <source>
        <dbReference type="SAM" id="MobiDB-lite"/>
    </source>
</evidence>
<protein>
    <submittedName>
        <fullName evidence="2">Uncharacterized protein</fullName>
    </submittedName>
</protein>
<name>A0A4V3SA33_9HYME</name>
<evidence type="ECO:0000313" key="2">
    <source>
        <dbReference type="EMBL" id="TGZ47464.1"/>
    </source>
</evidence>
<comment type="caution">
    <text evidence="2">The sequence shown here is derived from an EMBL/GenBank/DDBJ whole genome shotgun (WGS) entry which is preliminary data.</text>
</comment>
<evidence type="ECO:0000313" key="3">
    <source>
        <dbReference type="Proteomes" id="UP000310200"/>
    </source>
</evidence>
<dbReference type="AlphaFoldDB" id="A0A4V3SA33"/>
<accession>A0A4V3SA33</accession>
<dbReference type="EMBL" id="QBLH01002732">
    <property type="protein sequence ID" value="TGZ47464.1"/>
    <property type="molecule type" value="Genomic_DNA"/>
</dbReference>
<proteinExistence type="predicted"/>
<reference evidence="2 3" key="1">
    <citation type="journal article" date="2019" name="Philos. Trans. R. Soc. Lond., B, Biol. Sci.">
        <title>Ant behaviour and brain gene expression of defending hosts depend on the ecological success of the intruding social parasite.</title>
        <authorList>
            <person name="Kaur R."/>
            <person name="Stoldt M."/>
            <person name="Jongepier E."/>
            <person name="Feldmeyer B."/>
            <person name="Menzel F."/>
            <person name="Bornberg-Bauer E."/>
            <person name="Foitzik S."/>
        </authorList>
    </citation>
    <scope>NUCLEOTIDE SEQUENCE [LARGE SCALE GENOMIC DNA]</scope>
    <source>
        <tissue evidence="2">Whole body</tissue>
    </source>
</reference>
<dbReference type="Proteomes" id="UP000310200">
    <property type="component" value="Unassembled WGS sequence"/>
</dbReference>